<keyword evidence="3" id="KW-1185">Reference proteome</keyword>
<protein>
    <submittedName>
        <fullName evidence="2">Uncharacterized protein</fullName>
    </submittedName>
</protein>
<evidence type="ECO:0000256" key="1">
    <source>
        <dbReference type="SAM" id="MobiDB-lite"/>
    </source>
</evidence>
<feature type="compositionally biased region" description="Acidic residues" evidence="1">
    <location>
        <begin position="176"/>
        <end position="193"/>
    </location>
</feature>
<dbReference type="Proteomes" id="UP000828251">
    <property type="component" value="Unassembled WGS sequence"/>
</dbReference>
<evidence type="ECO:0000313" key="2">
    <source>
        <dbReference type="EMBL" id="KAH1082540.1"/>
    </source>
</evidence>
<proteinExistence type="predicted"/>
<reference evidence="2 3" key="1">
    <citation type="journal article" date="2021" name="Plant Biotechnol. J.">
        <title>Multi-omics assisted identification of the key and species-specific regulatory components of drought-tolerant mechanisms in Gossypium stocksii.</title>
        <authorList>
            <person name="Yu D."/>
            <person name="Ke L."/>
            <person name="Zhang D."/>
            <person name="Wu Y."/>
            <person name="Sun Y."/>
            <person name="Mei J."/>
            <person name="Sun J."/>
            <person name="Sun Y."/>
        </authorList>
    </citation>
    <scope>NUCLEOTIDE SEQUENCE [LARGE SCALE GENOMIC DNA]</scope>
    <source>
        <strain evidence="3">cv. E1</strain>
        <tissue evidence="2">Leaf</tissue>
    </source>
</reference>
<organism evidence="2 3">
    <name type="scientific">Gossypium stocksii</name>
    <dbReference type="NCBI Taxonomy" id="47602"/>
    <lineage>
        <taxon>Eukaryota</taxon>
        <taxon>Viridiplantae</taxon>
        <taxon>Streptophyta</taxon>
        <taxon>Embryophyta</taxon>
        <taxon>Tracheophyta</taxon>
        <taxon>Spermatophyta</taxon>
        <taxon>Magnoliopsida</taxon>
        <taxon>eudicotyledons</taxon>
        <taxon>Gunneridae</taxon>
        <taxon>Pentapetalae</taxon>
        <taxon>rosids</taxon>
        <taxon>malvids</taxon>
        <taxon>Malvales</taxon>
        <taxon>Malvaceae</taxon>
        <taxon>Malvoideae</taxon>
        <taxon>Gossypium</taxon>
    </lineage>
</organism>
<dbReference type="EMBL" id="JAIQCV010000007">
    <property type="protein sequence ID" value="KAH1082540.1"/>
    <property type="molecule type" value="Genomic_DNA"/>
</dbReference>
<comment type="caution">
    <text evidence="2">The sequence shown here is derived from an EMBL/GenBank/DDBJ whole genome shotgun (WGS) entry which is preliminary data.</text>
</comment>
<sequence length="257" mass="29001">MGDWVQCDAFGLLFVSRYSIAIVSNLTATAVFTLTAGVKSMELAFNPTIKLCELRTRIRRKVRGSTQGRILKLKCRFFAYKYELFDVIGKVHLETIISSHYSSRNVVMKLHVEFTEANRSDPFSTTIVANMRTEAKEESSTTQLCGGFTSILQSNYYDVPKISMGKHLLVSGDNEGTNEEEDVAYEERTDEEERVAKEKDSDEEERATDIINAKKSNPKPIRQCSLDGSKVVLFFKSEPEPYEFEDDASNNASNSNP</sequence>
<feature type="region of interest" description="Disordered" evidence="1">
    <location>
        <begin position="170"/>
        <end position="222"/>
    </location>
</feature>
<name>A0A9D4A2U4_9ROSI</name>
<gene>
    <name evidence="2" type="ORF">J1N35_022301</name>
</gene>
<accession>A0A9D4A2U4</accession>
<dbReference type="AlphaFoldDB" id="A0A9D4A2U4"/>
<evidence type="ECO:0000313" key="3">
    <source>
        <dbReference type="Proteomes" id="UP000828251"/>
    </source>
</evidence>